<keyword evidence="11" id="KW-0812">Transmembrane</keyword>
<dbReference type="Gene3D" id="3.30.500.10">
    <property type="entry name" value="MHC class I-like antigen recognition-like"/>
    <property type="match status" value="1"/>
</dbReference>
<evidence type="ECO:0000256" key="9">
    <source>
        <dbReference type="ARBA" id="ARBA00023180"/>
    </source>
</evidence>
<evidence type="ECO:0000256" key="6">
    <source>
        <dbReference type="ARBA" id="ARBA00022729"/>
    </source>
</evidence>
<feature type="domain" description="Retinoic acid early-inducible protein 1" evidence="13">
    <location>
        <begin position="31"/>
        <end position="166"/>
    </location>
</feature>
<evidence type="ECO:0000256" key="7">
    <source>
        <dbReference type="ARBA" id="ARBA00023136"/>
    </source>
</evidence>
<dbReference type="GO" id="GO:0002476">
    <property type="term" value="P:antigen processing and presentation of endogenous peptide antigen via MHC class Ib"/>
    <property type="evidence" value="ECO:0007669"/>
    <property type="project" value="TreeGrafter"/>
</dbReference>
<keyword evidence="9" id="KW-0325">Glycoprotein</keyword>
<dbReference type="AlphaFoldDB" id="A0AAW0HKL0"/>
<dbReference type="GO" id="GO:0009897">
    <property type="term" value="C:external side of plasma membrane"/>
    <property type="evidence" value="ECO:0007669"/>
    <property type="project" value="TreeGrafter"/>
</dbReference>
<proteinExistence type="inferred from homology"/>
<evidence type="ECO:0000313" key="14">
    <source>
        <dbReference type="EMBL" id="KAK7803522.1"/>
    </source>
</evidence>
<dbReference type="InterPro" id="IPR029287">
    <property type="entry name" value="RAE-1"/>
</dbReference>
<feature type="transmembrane region" description="Helical" evidence="11">
    <location>
        <begin position="183"/>
        <end position="203"/>
    </location>
</feature>
<keyword evidence="10" id="KW-0449">Lipoprotein</keyword>
<accession>A0AAW0HKL0</accession>
<feature type="signal peptide" evidence="12">
    <location>
        <begin position="1"/>
        <end position="23"/>
    </location>
</feature>
<comment type="similarity">
    <text evidence="3">Belongs to the NKG2D ligand family.</text>
</comment>
<evidence type="ECO:0000313" key="15">
    <source>
        <dbReference type="Proteomes" id="UP001488838"/>
    </source>
</evidence>
<comment type="function">
    <text evidence="1">Acts as a ligand for KLRK1.</text>
</comment>
<reference evidence="14 15" key="1">
    <citation type="journal article" date="2023" name="bioRxiv">
        <title>Conserved and derived expression patterns and positive selection on dental genes reveal complex evolutionary context of ever-growing rodent molars.</title>
        <authorList>
            <person name="Calamari Z.T."/>
            <person name="Song A."/>
            <person name="Cohen E."/>
            <person name="Akter M."/>
            <person name="Roy R.D."/>
            <person name="Hallikas O."/>
            <person name="Christensen M.M."/>
            <person name="Li P."/>
            <person name="Marangoni P."/>
            <person name="Jernvall J."/>
            <person name="Klein O.D."/>
        </authorList>
    </citation>
    <scope>NUCLEOTIDE SEQUENCE [LARGE SCALE GENOMIC DNA]</scope>
    <source>
        <strain evidence="14">V071</strain>
    </source>
</reference>
<evidence type="ECO:0000259" key="13">
    <source>
        <dbReference type="Pfam" id="PF14586"/>
    </source>
</evidence>
<dbReference type="Pfam" id="PF14586">
    <property type="entry name" value="MHC_I_2"/>
    <property type="match status" value="1"/>
</dbReference>
<evidence type="ECO:0000256" key="3">
    <source>
        <dbReference type="ARBA" id="ARBA00008353"/>
    </source>
</evidence>
<dbReference type="InterPro" id="IPR011162">
    <property type="entry name" value="MHC_I/II-like_Ag-recog"/>
</dbReference>
<dbReference type="PANTHER" id="PTHR16675:SF64">
    <property type="entry name" value="RETINOIC ACID EARLY TRANSCRIPT 1E"/>
    <property type="match status" value="1"/>
</dbReference>
<keyword evidence="11" id="KW-1133">Transmembrane helix</keyword>
<dbReference type="GO" id="GO:0005615">
    <property type="term" value="C:extracellular space"/>
    <property type="evidence" value="ECO:0007669"/>
    <property type="project" value="TreeGrafter"/>
</dbReference>
<evidence type="ECO:0000256" key="5">
    <source>
        <dbReference type="ARBA" id="ARBA00022622"/>
    </source>
</evidence>
<dbReference type="Proteomes" id="UP001488838">
    <property type="component" value="Unassembled WGS sequence"/>
</dbReference>
<dbReference type="EMBL" id="JBBHLL010000414">
    <property type="protein sequence ID" value="KAK7803522.1"/>
    <property type="molecule type" value="Genomic_DNA"/>
</dbReference>
<comment type="caution">
    <text evidence="14">The sequence shown here is derived from an EMBL/GenBank/DDBJ whole genome shotgun (WGS) entry which is preliminary data.</text>
</comment>
<feature type="chain" id="PRO_5043956756" description="Retinoic acid early-inducible protein 1 domain-containing protein" evidence="12">
    <location>
        <begin position="24"/>
        <end position="204"/>
    </location>
</feature>
<dbReference type="GO" id="GO:0006955">
    <property type="term" value="P:immune response"/>
    <property type="evidence" value="ECO:0007669"/>
    <property type="project" value="TreeGrafter"/>
</dbReference>
<evidence type="ECO:0000256" key="11">
    <source>
        <dbReference type="SAM" id="Phobius"/>
    </source>
</evidence>
<evidence type="ECO:0000256" key="1">
    <source>
        <dbReference type="ARBA" id="ARBA00002305"/>
    </source>
</evidence>
<sequence length="204" mass="22930">MELAAATKLHLILLLTLLPFCLCAELGDTYYICLNFTIKARSTPWFKGQCSVNGEPILQYKDNKFTPLGDHGNVIYNTKTCTDFSQHQKDIGEEMRKQILNMEQEADKTMGHHTLQVTMESQYKNGQLTDSSWKFSMDGQYFFYFIPKNKAWGVMHDEARGSISKILDTTRLPSATPLSSSTTQSPCIAVCIIVGISFLVVVLA</sequence>
<evidence type="ECO:0000256" key="12">
    <source>
        <dbReference type="SAM" id="SignalP"/>
    </source>
</evidence>
<dbReference type="GO" id="GO:0001916">
    <property type="term" value="P:positive regulation of T cell mediated cytotoxicity"/>
    <property type="evidence" value="ECO:0007669"/>
    <property type="project" value="TreeGrafter"/>
</dbReference>
<keyword evidence="4" id="KW-1003">Cell membrane</keyword>
<protein>
    <recommendedName>
        <fullName evidence="13">Retinoic acid early-inducible protein 1 domain-containing protein</fullName>
    </recommendedName>
</protein>
<dbReference type="InterPro" id="IPR050208">
    <property type="entry name" value="MHC_class-I_related"/>
</dbReference>
<evidence type="ECO:0000256" key="2">
    <source>
        <dbReference type="ARBA" id="ARBA00004609"/>
    </source>
</evidence>
<evidence type="ECO:0000256" key="10">
    <source>
        <dbReference type="ARBA" id="ARBA00023288"/>
    </source>
</evidence>
<dbReference type="GO" id="GO:0002486">
    <property type="term" value="P:antigen processing and presentation of endogenous peptide antigen via MHC class I via ER pathway, TAP-independent"/>
    <property type="evidence" value="ECO:0007669"/>
    <property type="project" value="TreeGrafter"/>
</dbReference>
<evidence type="ECO:0000256" key="4">
    <source>
        <dbReference type="ARBA" id="ARBA00022475"/>
    </source>
</evidence>
<organism evidence="14 15">
    <name type="scientific">Myodes glareolus</name>
    <name type="common">Bank vole</name>
    <name type="synonym">Clethrionomys glareolus</name>
    <dbReference type="NCBI Taxonomy" id="447135"/>
    <lineage>
        <taxon>Eukaryota</taxon>
        <taxon>Metazoa</taxon>
        <taxon>Chordata</taxon>
        <taxon>Craniata</taxon>
        <taxon>Vertebrata</taxon>
        <taxon>Euteleostomi</taxon>
        <taxon>Mammalia</taxon>
        <taxon>Eutheria</taxon>
        <taxon>Euarchontoglires</taxon>
        <taxon>Glires</taxon>
        <taxon>Rodentia</taxon>
        <taxon>Myomorpha</taxon>
        <taxon>Muroidea</taxon>
        <taxon>Cricetidae</taxon>
        <taxon>Arvicolinae</taxon>
        <taxon>Myodes</taxon>
    </lineage>
</organism>
<keyword evidence="8" id="KW-1015">Disulfide bond</keyword>
<dbReference type="InterPro" id="IPR037055">
    <property type="entry name" value="MHC_I-like_Ag-recog_sf"/>
</dbReference>
<dbReference type="GO" id="GO:0046703">
    <property type="term" value="F:natural killer cell lectin-like receptor binding"/>
    <property type="evidence" value="ECO:0007669"/>
    <property type="project" value="UniProtKB-ARBA"/>
</dbReference>
<dbReference type="PANTHER" id="PTHR16675">
    <property type="entry name" value="MHC CLASS I-RELATED"/>
    <property type="match status" value="1"/>
</dbReference>
<dbReference type="SUPFAM" id="SSF54452">
    <property type="entry name" value="MHC antigen-recognition domain"/>
    <property type="match status" value="1"/>
</dbReference>
<gene>
    <name evidence="14" type="ORF">U0070_002947</name>
</gene>
<keyword evidence="6 12" id="KW-0732">Signal</keyword>
<keyword evidence="15" id="KW-1185">Reference proteome</keyword>
<evidence type="ECO:0000256" key="8">
    <source>
        <dbReference type="ARBA" id="ARBA00023157"/>
    </source>
</evidence>
<keyword evidence="5" id="KW-0336">GPI-anchor</keyword>
<name>A0AAW0HKL0_MYOGA</name>
<comment type="subcellular location">
    <subcellularLocation>
        <location evidence="2">Cell membrane</location>
        <topology evidence="2">Lipid-anchor</topology>
        <topology evidence="2">GPI-anchor</topology>
    </subcellularLocation>
</comment>
<keyword evidence="7 11" id="KW-0472">Membrane</keyword>